<dbReference type="RefSeq" id="WP_054600534.1">
    <property type="nucleotide sequence ID" value="NZ_LT906434.1"/>
</dbReference>
<dbReference type="NCBIfam" id="TIGR00531">
    <property type="entry name" value="BCCP"/>
    <property type="match status" value="1"/>
</dbReference>
<dbReference type="PANTHER" id="PTHR45266">
    <property type="entry name" value="OXALOACETATE DECARBOXYLASE ALPHA CHAIN"/>
    <property type="match status" value="1"/>
</dbReference>
<dbReference type="InterPro" id="IPR001249">
    <property type="entry name" value="AcCoA_biotinCC"/>
</dbReference>
<keyword evidence="14" id="KW-1185">Reference proteome</keyword>
<dbReference type="EMBL" id="MTBM01000011">
    <property type="protein sequence ID" value="OSI09663.1"/>
    <property type="molecule type" value="Genomic_DNA"/>
</dbReference>
<comment type="pathway">
    <text evidence="2 9">Lipid metabolism; fatty acid biosynthesis.</text>
</comment>
<dbReference type="GO" id="GO:0006633">
    <property type="term" value="P:fatty acid biosynthetic process"/>
    <property type="evidence" value="ECO:0007669"/>
    <property type="project" value="UniProtKB-KW"/>
</dbReference>
<comment type="function">
    <text evidence="1 9">This protein is a component of the acetyl coenzyme A carboxylase complex; first, biotin carboxylase catalyzes the carboxylation of the carrier protein and then the transcarboxylase transfers the carboxyl group to form malonyl-CoA.</text>
</comment>
<organism evidence="13 15">
    <name type="scientific">Neisseria zoodegmatis</name>
    <dbReference type="NCBI Taxonomy" id="326523"/>
    <lineage>
        <taxon>Bacteria</taxon>
        <taxon>Pseudomonadati</taxon>
        <taxon>Pseudomonadota</taxon>
        <taxon>Betaproteobacteria</taxon>
        <taxon>Neisseriales</taxon>
        <taxon>Neisseriaceae</taxon>
        <taxon>Neisseria</taxon>
    </lineage>
</organism>
<name>A0AB38DPK9_9NEIS</name>
<evidence type="ECO:0000256" key="5">
    <source>
        <dbReference type="ARBA" id="ARBA00022832"/>
    </source>
</evidence>
<feature type="region of interest" description="Disordered" evidence="10">
    <location>
        <begin position="53"/>
        <end position="79"/>
    </location>
</feature>
<evidence type="ECO:0000256" key="6">
    <source>
        <dbReference type="ARBA" id="ARBA00023098"/>
    </source>
</evidence>
<dbReference type="KEGG" id="nzo:SAMEA4504057_0424"/>
<proteinExistence type="predicted"/>
<dbReference type="Proteomes" id="UP000215033">
    <property type="component" value="Chromosome 1"/>
</dbReference>
<keyword evidence="5 9" id="KW-0276">Fatty acid metabolism</keyword>
<evidence type="ECO:0000259" key="11">
    <source>
        <dbReference type="PROSITE" id="PS50968"/>
    </source>
</evidence>
<keyword evidence="13" id="KW-0436">Ligase</keyword>
<evidence type="ECO:0000256" key="4">
    <source>
        <dbReference type="ARBA" id="ARBA00022516"/>
    </source>
</evidence>
<evidence type="ECO:0000256" key="7">
    <source>
        <dbReference type="ARBA" id="ARBA00023160"/>
    </source>
</evidence>
<dbReference type="PANTHER" id="PTHR45266:SF3">
    <property type="entry name" value="OXALOACETATE DECARBOXYLASE ALPHA CHAIN"/>
    <property type="match status" value="1"/>
</dbReference>
<feature type="compositionally biased region" description="Low complexity" evidence="10">
    <location>
        <begin position="53"/>
        <end position="75"/>
    </location>
</feature>
<feature type="domain" description="Lipoyl-binding" evidence="11">
    <location>
        <begin position="73"/>
        <end position="155"/>
    </location>
</feature>
<evidence type="ECO:0000256" key="8">
    <source>
        <dbReference type="ARBA" id="ARBA00023267"/>
    </source>
</evidence>
<evidence type="ECO:0000313" key="13">
    <source>
        <dbReference type="EMBL" id="SNU78938.1"/>
    </source>
</evidence>
<evidence type="ECO:0000256" key="2">
    <source>
        <dbReference type="ARBA" id="ARBA00005194"/>
    </source>
</evidence>
<dbReference type="PROSITE" id="PS50968">
    <property type="entry name" value="BIOTINYL_LIPOYL"/>
    <property type="match status" value="1"/>
</dbReference>
<dbReference type="Gene3D" id="2.40.50.100">
    <property type="match status" value="1"/>
</dbReference>
<dbReference type="PRINTS" id="PR01071">
    <property type="entry name" value="ACOABIOTINCC"/>
</dbReference>
<accession>A0AB38DPK9</accession>
<evidence type="ECO:0000256" key="3">
    <source>
        <dbReference type="ARBA" id="ARBA00017562"/>
    </source>
</evidence>
<dbReference type="EMBL" id="LT906434">
    <property type="protein sequence ID" value="SNU78938.1"/>
    <property type="molecule type" value="Genomic_DNA"/>
</dbReference>
<dbReference type="Pfam" id="PF00364">
    <property type="entry name" value="Biotin_lipoyl"/>
    <property type="match status" value="1"/>
</dbReference>
<evidence type="ECO:0000313" key="14">
    <source>
        <dbReference type="Proteomes" id="UP000193466"/>
    </source>
</evidence>
<sequence>MDLRKLKKLIDLVEESGIAEIEVTEGEEKVRITRSTAPQQAIYAAPTAVHHAAPAPAAPAAPAAAPSASPAAPAARDLTNAQKSPMVGTFYRAPSPTSPPFVEVGQTVKAGDTLCIIEAMKLMNEIEAEKSGVVKEILVENGQPVEYGEPLFIIE</sequence>
<dbReference type="PROSITE" id="PS00188">
    <property type="entry name" value="BIOTIN"/>
    <property type="match status" value="1"/>
</dbReference>
<dbReference type="InterPro" id="IPR001882">
    <property type="entry name" value="Biotin_BS"/>
</dbReference>
<keyword evidence="7 9" id="KW-0275">Fatty acid biosynthesis</keyword>
<dbReference type="GO" id="GO:0009317">
    <property type="term" value="C:acetyl-CoA carboxylase complex"/>
    <property type="evidence" value="ECO:0007669"/>
    <property type="project" value="InterPro"/>
</dbReference>
<dbReference type="AlphaFoldDB" id="A0AB38DPK9"/>
<evidence type="ECO:0000256" key="9">
    <source>
        <dbReference type="RuleBase" id="RU364072"/>
    </source>
</evidence>
<keyword evidence="4 9" id="KW-0444">Lipid biosynthesis</keyword>
<reference evidence="13 15" key="2">
    <citation type="submission" date="2017-06" db="EMBL/GenBank/DDBJ databases">
        <authorList>
            <consortium name="Pathogen Informatics"/>
        </authorList>
    </citation>
    <scope>NUCLEOTIDE SEQUENCE [LARGE SCALE GENOMIC DNA]</scope>
    <source>
        <strain evidence="13 15">NCTC12230</strain>
    </source>
</reference>
<dbReference type="InterPro" id="IPR011053">
    <property type="entry name" value="Single_hybrid_motif"/>
</dbReference>
<dbReference type="SUPFAM" id="SSF51230">
    <property type="entry name" value="Single hybrid motif"/>
    <property type="match status" value="1"/>
</dbReference>
<evidence type="ECO:0000313" key="12">
    <source>
        <dbReference type="EMBL" id="OSI09663.1"/>
    </source>
</evidence>
<gene>
    <name evidence="13" type="primary">accB</name>
    <name evidence="12" type="ORF">BWD10_08665</name>
    <name evidence="13" type="ORF">SAMEA4504057_00424</name>
</gene>
<evidence type="ECO:0000256" key="10">
    <source>
        <dbReference type="SAM" id="MobiDB-lite"/>
    </source>
</evidence>
<dbReference type="InterPro" id="IPR050709">
    <property type="entry name" value="Biotin_Carboxyl_Carrier/Decarb"/>
</dbReference>
<reference evidence="12 14" key="1">
    <citation type="submission" date="2017-01" db="EMBL/GenBank/DDBJ databases">
        <authorList>
            <person name="Wolfgang W.J."/>
            <person name="Cole J."/>
            <person name="Wroblewski D."/>
            <person name="Mcginnis J."/>
            <person name="Musser K.A."/>
        </authorList>
    </citation>
    <scope>NUCLEOTIDE SEQUENCE [LARGE SCALE GENOMIC DNA]</scope>
    <source>
        <strain evidence="12 14">DSM 21643</strain>
    </source>
</reference>
<protein>
    <recommendedName>
        <fullName evidence="3 9">Biotin carboxyl carrier protein of acetyl-CoA carboxylase</fullName>
    </recommendedName>
</protein>
<dbReference type="GO" id="GO:0003989">
    <property type="term" value="F:acetyl-CoA carboxylase activity"/>
    <property type="evidence" value="ECO:0007669"/>
    <property type="project" value="InterPro"/>
</dbReference>
<keyword evidence="6 9" id="KW-0443">Lipid metabolism</keyword>
<dbReference type="Proteomes" id="UP000193466">
    <property type="component" value="Unassembled WGS sequence"/>
</dbReference>
<keyword evidence="8 9" id="KW-0092">Biotin</keyword>
<dbReference type="InterPro" id="IPR000089">
    <property type="entry name" value="Biotin_lipoyl"/>
</dbReference>
<evidence type="ECO:0000313" key="15">
    <source>
        <dbReference type="Proteomes" id="UP000215033"/>
    </source>
</evidence>
<dbReference type="FunFam" id="2.40.50.100:FF:000003">
    <property type="entry name" value="Acetyl-CoA carboxylase biotin carboxyl carrier protein"/>
    <property type="match status" value="1"/>
</dbReference>
<evidence type="ECO:0000256" key="1">
    <source>
        <dbReference type="ARBA" id="ARBA00003761"/>
    </source>
</evidence>
<dbReference type="CDD" id="cd06850">
    <property type="entry name" value="biotinyl_domain"/>
    <property type="match status" value="1"/>
</dbReference>